<dbReference type="EMBL" id="CP092867">
    <property type="protein sequence ID" value="UYV68211.1"/>
    <property type="molecule type" value="Genomic_DNA"/>
</dbReference>
<evidence type="ECO:0000313" key="2">
    <source>
        <dbReference type="Proteomes" id="UP001235939"/>
    </source>
</evidence>
<keyword evidence="2" id="KW-1185">Reference proteome</keyword>
<sequence length="102" mass="12038">MTQRTRRTSPLTYLPGQQLMAESPTSGSRAWLIRDTTYKMTSTLINTPLEKLNDQNYRSWKYNTKMMLIERELWKYVTEPAPDEEASRTIFNMKQEKALAMI</sequence>
<protein>
    <recommendedName>
        <fullName evidence="3">DUF4219 domain-containing protein</fullName>
    </recommendedName>
</protein>
<proteinExistence type="predicted"/>
<evidence type="ECO:0000313" key="1">
    <source>
        <dbReference type="EMBL" id="UYV68211.1"/>
    </source>
</evidence>
<name>A0ABY6KH93_9ARAC</name>
<evidence type="ECO:0008006" key="3">
    <source>
        <dbReference type="Google" id="ProtNLM"/>
    </source>
</evidence>
<dbReference type="Proteomes" id="UP001235939">
    <property type="component" value="Chromosome 05"/>
</dbReference>
<gene>
    <name evidence="1" type="ORF">LAZ67_5003394</name>
</gene>
<organism evidence="1 2">
    <name type="scientific">Cordylochernes scorpioides</name>
    <dbReference type="NCBI Taxonomy" id="51811"/>
    <lineage>
        <taxon>Eukaryota</taxon>
        <taxon>Metazoa</taxon>
        <taxon>Ecdysozoa</taxon>
        <taxon>Arthropoda</taxon>
        <taxon>Chelicerata</taxon>
        <taxon>Arachnida</taxon>
        <taxon>Pseudoscorpiones</taxon>
        <taxon>Cheliferoidea</taxon>
        <taxon>Chernetidae</taxon>
        <taxon>Cordylochernes</taxon>
    </lineage>
</organism>
<reference evidence="1 2" key="1">
    <citation type="submission" date="2022-01" db="EMBL/GenBank/DDBJ databases">
        <title>A chromosomal length assembly of Cordylochernes scorpioides.</title>
        <authorList>
            <person name="Zeh D."/>
            <person name="Zeh J."/>
        </authorList>
    </citation>
    <scope>NUCLEOTIDE SEQUENCE [LARGE SCALE GENOMIC DNA]</scope>
    <source>
        <strain evidence="1">IN4F17</strain>
        <tissue evidence="1">Whole Body</tissue>
    </source>
</reference>
<accession>A0ABY6KH93</accession>